<dbReference type="OrthoDB" id="20837at2"/>
<gene>
    <name evidence="3" type="ORF">C9I98_08995</name>
</gene>
<dbReference type="InterPro" id="IPR036188">
    <property type="entry name" value="FAD/NAD-bd_sf"/>
</dbReference>
<keyword evidence="4" id="KW-1185">Reference proteome</keyword>
<evidence type="ECO:0000259" key="2">
    <source>
        <dbReference type="Pfam" id="PF01593"/>
    </source>
</evidence>
<dbReference type="RefSeq" id="WP_081879160.1">
    <property type="nucleotide sequence ID" value="NZ_JGVO01001625.1"/>
</dbReference>
<reference evidence="3 4" key="1">
    <citation type="submission" date="2018-01" db="EMBL/GenBank/DDBJ databases">
        <title>Whole genome sequencing of Histamine producing bacteria.</title>
        <authorList>
            <person name="Butler K."/>
        </authorList>
    </citation>
    <scope>NUCLEOTIDE SEQUENCE [LARGE SCALE GENOMIC DNA]</scope>
    <source>
        <strain evidence="3 4">DSM 100436</strain>
    </source>
</reference>
<evidence type="ECO:0000313" key="4">
    <source>
        <dbReference type="Proteomes" id="UP000241771"/>
    </source>
</evidence>
<comment type="caution">
    <text evidence="3">The sequence shown here is derived from an EMBL/GenBank/DDBJ whole genome shotgun (WGS) entry which is preliminary data.</text>
</comment>
<dbReference type="Pfam" id="PF01593">
    <property type="entry name" value="Amino_oxidase"/>
    <property type="match status" value="1"/>
</dbReference>
<name>A0A2T3NVA6_9GAMM</name>
<feature type="domain" description="Amine oxidase" evidence="2">
    <location>
        <begin position="10"/>
        <end position="411"/>
    </location>
</feature>
<accession>A0A2T3NVA6</accession>
<sequence>MKIAIIGSGISGLTCAHHLHKQHEITVYEANDYIGGHTATVDVDVESGSYAIDTGFIVFNDRTYPNFEKLLGELDIQGQETEMSFSVHNEKTGLEYNGHSLASMFAQKRNLLNPVFYRFITDILRFNKLAREVSLESENCQTLGEFLTANNFNRYFCENYILPMGAAIWSSTLSDMRGFPLGFFIRFFRNHGLLEVANRPQWYVIPGGSREYVKKLVKPFEQRIHLSTPIESVRRSKGKVLVTAQGVTEIFDHVIFASHSDQALSMLADPSQDEIKVLGDIAYQKNEVVLHTDETMLPRSKVAWAAWNYHLSDDDDIERDHKLASLTYSMNILQGIDSPETFCVTLNQTEDIRPECILRRFTYAHPVFNTESIQAQQSRPLINGLNNTWFCGAYWYNGFHEDGVRSALDVVNGIKDVIDHMEFEQGQLQSDSSQDVPLNEARQQAFRQSGQR</sequence>
<feature type="region of interest" description="Disordered" evidence="1">
    <location>
        <begin position="426"/>
        <end position="452"/>
    </location>
</feature>
<dbReference type="InterPro" id="IPR002937">
    <property type="entry name" value="Amino_oxidase"/>
</dbReference>
<dbReference type="SUPFAM" id="SSF51905">
    <property type="entry name" value="FAD/NAD(P)-binding domain"/>
    <property type="match status" value="1"/>
</dbReference>
<dbReference type="Gene3D" id="3.90.660.20">
    <property type="entry name" value="Protoporphyrinogen oxidase, mitochondrial, domain 2"/>
    <property type="match status" value="1"/>
</dbReference>
<protein>
    <submittedName>
        <fullName evidence="3">FAD-dependent oxidoreductase</fullName>
    </submittedName>
</protein>
<dbReference type="PANTHER" id="PTHR42923:SF17">
    <property type="entry name" value="AMINE OXIDASE DOMAIN-CONTAINING PROTEIN"/>
    <property type="match status" value="1"/>
</dbReference>
<dbReference type="Gene3D" id="1.10.3110.10">
    <property type="entry name" value="protoporphyrinogen ix oxidase, domain 3"/>
    <property type="match status" value="1"/>
</dbReference>
<evidence type="ECO:0000256" key="1">
    <source>
        <dbReference type="SAM" id="MobiDB-lite"/>
    </source>
</evidence>
<evidence type="ECO:0000313" key="3">
    <source>
        <dbReference type="EMBL" id="PSW20182.1"/>
    </source>
</evidence>
<dbReference type="EMBL" id="PYMA01000004">
    <property type="protein sequence ID" value="PSW20182.1"/>
    <property type="molecule type" value="Genomic_DNA"/>
</dbReference>
<organism evidence="3 4">
    <name type="scientific">Photobacterium sanctipauli</name>
    <dbReference type="NCBI Taxonomy" id="1342794"/>
    <lineage>
        <taxon>Bacteria</taxon>
        <taxon>Pseudomonadati</taxon>
        <taxon>Pseudomonadota</taxon>
        <taxon>Gammaproteobacteria</taxon>
        <taxon>Vibrionales</taxon>
        <taxon>Vibrionaceae</taxon>
        <taxon>Photobacterium</taxon>
    </lineage>
</organism>
<dbReference type="Gene3D" id="3.50.50.60">
    <property type="entry name" value="FAD/NAD(P)-binding domain"/>
    <property type="match status" value="1"/>
</dbReference>
<dbReference type="Proteomes" id="UP000241771">
    <property type="component" value="Unassembled WGS sequence"/>
</dbReference>
<proteinExistence type="predicted"/>
<dbReference type="InterPro" id="IPR050464">
    <property type="entry name" value="Zeta_carotene_desat/Oxidored"/>
</dbReference>
<dbReference type="PANTHER" id="PTHR42923">
    <property type="entry name" value="PROTOPORPHYRINOGEN OXIDASE"/>
    <property type="match status" value="1"/>
</dbReference>
<dbReference type="AlphaFoldDB" id="A0A2T3NVA6"/>
<dbReference type="GO" id="GO:0016491">
    <property type="term" value="F:oxidoreductase activity"/>
    <property type="evidence" value="ECO:0007669"/>
    <property type="project" value="InterPro"/>
</dbReference>